<dbReference type="EC" id="2.7.-.-" evidence="4"/>
<dbReference type="Proteomes" id="UP000277928">
    <property type="component" value="Unassembled WGS sequence"/>
</dbReference>
<proteinExistence type="inferred from homology"/>
<organism evidence="5 6">
    <name type="scientific">Litomosoides sigmodontis</name>
    <name type="common">Filarial nematode worm</name>
    <dbReference type="NCBI Taxonomy" id="42156"/>
    <lineage>
        <taxon>Eukaryota</taxon>
        <taxon>Metazoa</taxon>
        <taxon>Ecdysozoa</taxon>
        <taxon>Nematoda</taxon>
        <taxon>Chromadorea</taxon>
        <taxon>Rhabditida</taxon>
        <taxon>Spirurina</taxon>
        <taxon>Spiruromorpha</taxon>
        <taxon>Filarioidea</taxon>
        <taxon>Onchocercidae</taxon>
        <taxon>Litomosoides</taxon>
    </lineage>
</organism>
<evidence type="ECO:0000256" key="3">
    <source>
        <dbReference type="ARBA" id="ARBA00022777"/>
    </source>
</evidence>
<keyword evidence="6" id="KW-1185">Reference proteome</keyword>
<evidence type="ECO:0000256" key="4">
    <source>
        <dbReference type="RuleBase" id="RU363090"/>
    </source>
</evidence>
<dbReference type="OrthoDB" id="338650at2759"/>
<evidence type="ECO:0000313" key="6">
    <source>
        <dbReference type="Proteomes" id="UP000277928"/>
    </source>
</evidence>
<dbReference type="PANTHER" id="PTHR12400:SF26">
    <property type="entry name" value="KINASE"/>
    <property type="match status" value="1"/>
</dbReference>
<name>A0A3P6SL75_LITSI</name>
<dbReference type="GO" id="GO:0005737">
    <property type="term" value="C:cytoplasm"/>
    <property type="evidence" value="ECO:0007669"/>
    <property type="project" value="TreeGrafter"/>
</dbReference>
<dbReference type="InterPro" id="IPR038286">
    <property type="entry name" value="IPK_sf"/>
</dbReference>
<keyword evidence="2 4" id="KW-0808">Transferase</keyword>
<dbReference type="OMA" id="MFFRTHE"/>
<evidence type="ECO:0000313" key="5">
    <source>
        <dbReference type="EMBL" id="VDK68840.1"/>
    </source>
</evidence>
<dbReference type="GO" id="GO:0005634">
    <property type="term" value="C:nucleus"/>
    <property type="evidence" value="ECO:0007669"/>
    <property type="project" value="TreeGrafter"/>
</dbReference>
<dbReference type="GO" id="GO:0046854">
    <property type="term" value="P:phosphatidylinositol phosphate biosynthetic process"/>
    <property type="evidence" value="ECO:0007669"/>
    <property type="project" value="TreeGrafter"/>
</dbReference>
<gene>
    <name evidence="5" type="ORF">NLS_LOCUS573</name>
</gene>
<dbReference type="PANTHER" id="PTHR12400">
    <property type="entry name" value="INOSITOL POLYPHOSPHATE KINASE"/>
    <property type="match status" value="1"/>
</dbReference>
<keyword evidence="3 4" id="KW-0418">Kinase</keyword>
<protein>
    <recommendedName>
        <fullName evidence="4">Kinase</fullName>
        <ecNumber evidence="4">2.7.-.-</ecNumber>
    </recommendedName>
</protein>
<accession>A0A3P6SL75</accession>
<dbReference type="AlphaFoldDB" id="A0A3P6SL75"/>
<dbReference type="Pfam" id="PF03770">
    <property type="entry name" value="IPK"/>
    <property type="match status" value="1"/>
</dbReference>
<evidence type="ECO:0000256" key="1">
    <source>
        <dbReference type="ARBA" id="ARBA00007374"/>
    </source>
</evidence>
<comment type="similarity">
    <text evidence="1 4">Belongs to the inositol phosphokinase (IPK) family.</text>
</comment>
<dbReference type="InterPro" id="IPR005522">
    <property type="entry name" value="IPK"/>
</dbReference>
<dbReference type="Gene3D" id="3.30.470.160">
    <property type="entry name" value="Inositol polyphosphate kinase"/>
    <property type="match status" value="1"/>
</dbReference>
<dbReference type="SUPFAM" id="SSF56104">
    <property type="entry name" value="SAICAR synthase-like"/>
    <property type="match status" value="1"/>
</dbReference>
<dbReference type="GO" id="GO:0032958">
    <property type="term" value="P:inositol phosphate biosynthetic process"/>
    <property type="evidence" value="ECO:0007669"/>
    <property type="project" value="InterPro"/>
</dbReference>
<sequence length="290" mass="33719">MAITALPLDCWLKERLKKWVQLSGHEGAIVPATDKTLWKKQSCRSCNEGDAYRALMSDTVLHGFVPRYYREFEYEDDCFIEIEDLTALFDDPAIMDIKMGTRTFLESEVNGKTVRSDLYEKMILLDPHEPTEEEHAAKAITKERYMQFRERESSTATLGYRIEAAKMPGGILRNSFKKIKTHEDISRTLLEFFGQHTSTTGFHILQRLKRLREAVQKSMFFRTHEVIGSSLLLMYDATYANVWLIDFAKSIPVKMDSVNHRREWVLGNHEDGYFVGLDNFIEIMEELVLL</sequence>
<dbReference type="EMBL" id="UYRX01000014">
    <property type="protein sequence ID" value="VDK68840.1"/>
    <property type="molecule type" value="Genomic_DNA"/>
</dbReference>
<dbReference type="STRING" id="42156.A0A3P6SL75"/>
<reference evidence="5 6" key="1">
    <citation type="submission" date="2018-08" db="EMBL/GenBank/DDBJ databases">
        <authorList>
            <person name="Laetsch R D."/>
            <person name="Stevens L."/>
            <person name="Kumar S."/>
            <person name="Blaxter L. M."/>
        </authorList>
    </citation>
    <scope>NUCLEOTIDE SEQUENCE [LARGE SCALE GENOMIC DNA]</scope>
</reference>
<dbReference type="GO" id="GO:0000828">
    <property type="term" value="F:inositol hexakisphosphate kinase activity"/>
    <property type="evidence" value="ECO:0007669"/>
    <property type="project" value="TreeGrafter"/>
</dbReference>
<evidence type="ECO:0000256" key="2">
    <source>
        <dbReference type="ARBA" id="ARBA00022679"/>
    </source>
</evidence>